<evidence type="ECO:0000256" key="8">
    <source>
        <dbReference type="ARBA" id="ARBA00022840"/>
    </source>
</evidence>
<keyword evidence="15" id="KW-1185">Reference proteome</keyword>
<dbReference type="Pfam" id="PF02518">
    <property type="entry name" value="HATPase_c"/>
    <property type="match status" value="1"/>
</dbReference>
<evidence type="ECO:0000256" key="9">
    <source>
        <dbReference type="ARBA" id="ARBA00022989"/>
    </source>
</evidence>
<dbReference type="InterPro" id="IPR050640">
    <property type="entry name" value="Bact_2-comp_sensor_kinase"/>
</dbReference>
<evidence type="ECO:0000259" key="12">
    <source>
        <dbReference type="Pfam" id="PF02518"/>
    </source>
</evidence>
<evidence type="ECO:0000313" key="14">
    <source>
        <dbReference type="EMBL" id="BBH21913.1"/>
    </source>
</evidence>
<keyword evidence="2" id="KW-1003">Cell membrane</keyword>
<dbReference type="GO" id="GO:0000155">
    <property type="term" value="F:phosphorelay sensor kinase activity"/>
    <property type="evidence" value="ECO:0007669"/>
    <property type="project" value="InterPro"/>
</dbReference>
<gene>
    <name evidence="14" type="ORF">Back11_32580</name>
</gene>
<evidence type="ECO:0000259" key="13">
    <source>
        <dbReference type="Pfam" id="PF06580"/>
    </source>
</evidence>
<organism evidence="14 15">
    <name type="scientific">Paenibacillus baekrokdamisoli</name>
    <dbReference type="NCBI Taxonomy" id="1712516"/>
    <lineage>
        <taxon>Bacteria</taxon>
        <taxon>Bacillati</taxon>
        <taxon>Bacillota</taxon>
        <taxon>Bacilli</taxon>
        <taxon>Bacillales</taxon>
        <taxon>Paenibacillaceae</taxon>
        <taxon>Paenibacillus</taxon>
    </lineage>
</organism>
<accession>A0A3G9JAJ8</accession>
<evidence type="ECO:0000256" key="3">
    <source>
        <dbReference type="ARBA" id="ARBA00022553"/>
    </source>
</evidence>
<dbReference type="KEGG" id="pbk:Back11_32580"/>
<dbReference type="AlphaFoldDB" id="A0A3G9JAJ8"/>
<evidence type="ECO:0000256" key="11">
    <source>
        <dbReference type="ARBA" id="ARBA00023136"/>
    </source>
</evidence>
<keyword evidence="5" id="KW-0812">Transmembrane</keyword>
<dbReference type="InterPro" id="IPR010559">
    <property type="entry name" value="Sig_transdc_His_kin_internal"/>
</dbReference>
<dbReference type="PANTHER" id="PTHR34220:SF11">
    <property type="entry name" value="SENSOR PROTEIN KINASE HPTS"/>
    <property type="match status" value="1"/>
</dbReference>
<evidence type="ECO:0000256" key="2">
    <source>
        <dbReference type="ARBA" id="ARBA00022475"/>
    </source>
</evidence>
<evidence type="ECO:0000313" key="15">
    <source>
        <dbReference type="Proteomes" id="UP000275368"/>
    </source>
</evidence>
<evidence type="ECO:0000256" key="1">
    <source>
        <dbReference type="ARBA" id="ARBA00004651"/>
    </source>
</evidence>
<proteinExistence type="predicted"/>
<keyword evidence="6" id="KW-0547">Nucleotide-binding</keyword>
<dbReference type="EMBL" id="AP019308">
    <property type="protein sequence ID" value="BBH21913.1"/>
    <property type="molecule type" value="Genomic_DNA"/>
</dbReference>
<reference evidence="14 15" key="1">
    <citation type="submission" date="2018-11" db="EMBL/GenBank/DDBJ databases">
        <title>Complete genome sequence of Paenibacillus baekrokdamisoli strain KCTC 33723.</title>
        <authorList>
            <person name="Kang S.W."/>
            <person name="Lee K.C."/>
            <person name="Kim K.K."/>
            <person name="Kim J.S."/>
            <person name="Kim D.S."/>
            <person name="Ko S.H."/>
            <person name="Yang S.H."/>
            <person name="Lee J.S."/>
        </authorList>
    </citation>
    <scope>NUCLEOTIDE SEQUENCE [LARGE SCALE GENOMIC DNA]</scope>
    <source>
        <strain evidence="14 15">KCTC 33723</strain>
    </source>
</reference>
<keyword evidence="10" id="KW-0902">Two-component regulatory system</keyword>
<evidence type="ECO:0000256" key="10">
    <source>
        <dbReference type="ARBA" id="ARBA00023012"/>
    </source>
</evidence>
<dbReference type="PANTHER" id="PTHR34220">
    <property type="entry name" value="SENSOR HISTIDINE KINASE YPDA"/>
    <property type="match status" value="1"/>
</dbReference>
<name>A0A3G9JAJ8_9BACL</name>
<comment type="subcellular location">
    <subcellularLocation>
        <location evidence="1">Cell membrane</location>
        <topology evidence="1">Multi-pass membrane protein</topology>
    </subcellularLocation>
</comment>
<keyword evidence="11" id="KW-0472">Membrane</keyword>
<dbReference type="InterPro" id="IPR003594">
    <property type="entry name" value="HATPase_dom"/>
</dbReference>
<dbReference type="RefSeq" id="WP_125659153.1">
    <property type="nucleotide sequence ID" value="NZ_AP019308.1"/>
</dbReference>
<dbReference type="Gene3D" id="3.30.565.10">
    <property type="entry name" value="Histidine kinase-like ATPase, C-terminal domain"/>
    <property type="match status" value="1"/>
</dbReference>
<dbReference type="GO" id="GO:0005524">
    <property type="term" value="F:ATP binding"/>
    <property type="evidence" value="ECO:0007669"/>
    <property type="project" value="UniProtKB-KW"/>
</dbReference>
<dbReference type="Pfam" id="PF06580">
    <property type="entry name" value="His_kinase"/>
    <property type="match status" value="1"/>
</dbReference>
<feature type="domain" description="Histidine kinase/HSP90-like ATPase" evidence="12">
    <location>
        <begin position="486"/>
        <end position="592"/>
    </location>
</feature>
<keyword evidence="4" id="KW-0808">Transferase</keyword>
<keyword evidence="3" id="KW-0597">Phosphoprotein</keyword>
<protein>
    <submittedName>
        <fullName evidence="14">Histidine kinase</fullName>
    </submittedName>
</protein>
<evidence type="ECO:0000256" key="4">
    <source>
        <dbReference type="ARBA" id="ARBA00022679"/>
    </source>
</evidence>
<keyword evidence="8" id="KW-0067">ATP-binding</keyword>
<feature type="domain" description="Signal transduction histidine kinase internal region" evidence="13">
    <location>
        <begin position="389"/>
        <end position="469"/>
    </location>
</feature>
<dbReference type="OrthoDB" id="1729609at2"/>
<keyword evidence="7 14" id="KW-0418">Kinase</keyword>
<dbReference type="SUPFAM" id="SSF55874">
    <property type="entry name" value="ATPase domain of HSP90 chaperone/DNA topoisomerase II/histidine kinase"/>
    <property type="match status" value="1"/>
</dbReference>
<dbReference type="InterPro" id="IPR036890">
    <property type="entry name" value="HATPase_C_sf"/>
</dbReference>
<evidence type="ECO:0000256" key="6">
    <source>
        <dbReference type="ARBA" id="ARBA00022741"/>
    </source>
</evidence>
<keyword evidence="9" id="KW-1133">Transmembrane helix</keyword>
<dbReference type="GO" id="GO:0005886">
    <property type="term" value="C:plasma membrane"/>
    <property type="evidence" value="ECO:0007669"/>
    <property type="project" value="UniProtKB-SubCell"/>
</dbReference>
<evidence type="ECO:0000256" key="5">
    <source>
        <dbReference type="ARBA" id="ARBA00022692"/>
    </source>
</evidence>
<sequence>MDKKLRTVHRSMRHQLLSLLIPMLIPMLVPLLILGSLSTFLIKLYIQGQIDTNNKALLSQTKSYIELSFREVDSLSTNFSANPGLTVTMKDILKTGQFTDSNFDLLKVIRNFVDSTVYANPFIYSVYIYFDNDDQRFLSSVTGLNTADKFYDHDWYALYKNHSNERVWTENRIVKGRAPDKGTRIISIYNRLRLASGGGVVVLNVKADYIESQLRQLPAIDSQCILLMDEHNRIIAKSADLDYLKSFKNDVWTSKDPLPEEMKIDGRTYKVDTLSSSRFGWKYVSIVPKAALYSLPNKLSMLTGLLLLISTLIGLFLSYSLSKRKNQTLQTVVSILHAAEHGTPLPQVAHGAKSDIYGYITENIVKKFIENEFLTVQLSERKYRLQVMEFIALHAQLNPHFLYNTLETIYWKVASYTGKPNEANEMIENLSGVLRYSLDSSVHFVPLQEEVKNTMRYVDIQNIRYKEKFDVIWQIDEAAAFCNVMKLILQPILENSIIHGVRMKTSKSIIRIKAELIGDHMRLTVTDTGVGMEKPRRQEVVAKLASEIEGGRHIGLLNTHKRLTIRYGEQYGIKILSKKGLGTSISMTFPVQKQMETVYES</sequence>
<evidence type="ECO:0000256" key="7">
    <source>
        <dbReference type="ARBA" id="ARBA00022777"/>
    </source>
</evidence>
<dbReference type="Proteomes" id="UP000275368">
    <property type="component" value="Chromosome"/>
</dbReference>